<dbReference type="Proteomes" id="UP000030645">
    <property type="component" value="Unassembled WGS sequence"/>
</dbReference>
<dbReference type="EMBL" id="KE345839">
    <property type="protein sequence ID" value="EXC18793.1"/>
    <property type="molecule type" value="Genomic_DNA"/>
</dbReference>
<reference evidence="2" key="2">
    <citation type="submission" date="2013-06" db="EMBL/GenBank/DDBJ databases">
        <title>Draft Genome Sequence of a Mulberry Tree, Morus notabilis C.K. Schn.</title>
        <authorList>
            <person name="He N."/>
            <person name="Zhao S."/>
        </authorList>
    </citation>
    <scope>NUCLEOTIDE SEQUENCE</scope>
</reference>
<protein>
    <submittedName>
        <fullName evidence="2">Uncharacterized protein</fullName>
    </submittedName>
</protein>
<dbReference type="AlphaFoldDB" id="W9S7E4"/>
<reference evidence="3" key="1">
    <citation type="submission" date="2013-01" db="EMBL/GenBank/DDBJ databases">
        <title>Draft Genome Sequence of a Mulberry Tree, Morus notabilis C.K. Schneid.</title>
        <authorList>
            <person name="He N."/>
            <person name="Zhao S."/>
        </authorList>
    </citation>
    <scope>NUCLEOTIDE SEQUENCE</scope>
</reference>
<evidence type="ECO:0000313" key="1">
    <source>
        <dbReference type="EMBL" id="EXC18793.1"/>
    </source>
</evidence>
<dbReference type="EMBL" id="KE345839">
    <property type="protein sequence ID" value="EXC18796.1"/>
    <property type="molecule type" value="Genomic_DNA"/>
</dbReference>
<accession>W9S7E4</accession>
<evidence type="ECO:0000313" key="2">
    <source>
        <dbReference type="EMBL" id="EXC18796.1"/>
    </source>
</evidence>
<organism evidence="2 3">
    <name type="scientific">Morus notabilis</name>
    <dbReference type="NCBI Taxonomy" id="981085"/>
    <lineage>
        <taxon>Eukaryota</taxon>
        <taxon>Viridiplantae</taxon>
        <taxon>Streptophyta</taxon>
        <taxon>Embryophyta</taxon>
        <taxon>Tracheophyta</taxon>
        <taxon>Spermatophyta</taxon>
        <taxon>Magnoliopsida</taxon>
        <taxon>eudicotyledons</taxon>
        <taxon>Gunneridae</taxon>
        <taxon>Pentapetalae</taxon>
        <taxon>rosids</taxon>
        <taxon>fabids</taxon>
        <taxon>Rosales</taxon>
        <taxon>Moraceae</taxon>
        <taxon>Moreae</taxon>
        <taxon>Morus</taxon>
    </lineage>
</organism>
<sequence>MDLVHSNPSSHLKSREISTFFPTTLRDSSFEIERMGVAGLGGELDGKVSFIGVGQRWRKPRRR</sequence>
<evidence type="ECO:0000313" key="3">
    <source>
        <dbReference type="Proteomes" id="UP000030645"/>
    </source>
</evidence>
<name>W9S7E4_9ROSA</name>
<keyword evidence="3" id="KW-1185">Reference proteome</keyword>
<proteinExistence type="predicted"/>
<gene>
    <name evidence="1" type="ORF">L484_007166</name>
    <name evidence="2" type="ORF">L484_007169</name>
</gene>